<reference evidence="2" key="1">
    <citation type="submission" date="2021-12" db="EMBL/GenBank/DDBJ databases">
        <title>Black yeast isolated from Biological Soil Crust.</title>
        <authorList>
            <person name="Kurbessoian T."/>
        </authorList>
    </citation>
    <scope>NUCLEOTIDE SEQUENCE</scope>
    <source>
        <strain evidence="2">CCFEE 5208</strain>
    </source>
</reference>
<dbReference type="GO" id="GO:0016460">
    <property type="term" value="C:myosin II complex"/>
    <property type="evidence" value="ECO:0007669"/>
    <property type="project" value="TreeGrafter"/>
</dbReference>
<dbReference type="Proteomes" id="UP001168146">
    <property type="component" value="Unassembled WGS sequence"/>
</dbReference>
<organism evidence="2 3">
    <name type="scientific">Friedmanniomyces endolithicus</name>
    <dbReference type="NCBI Taxonomy" id="329885"/>
    <lineage>
        <taxon>Eukaryota</taxon>
        <taxon>Fungi</taxon>
        <taxon>Dikarya</taxon>
        <taxon>Ascomycota</taxon>
        <taxon>Pezizomycotina</taxon>
        <taxon>Dothideomycetes</taxon>
        <taxon>Dothideomycetidae</taxon>
        <taxon>Mycosphaerellales</taxon>
        <taxon>Teratosphaeriaceae</taxon>
        <taxon>Friedmanniomyces</taxon>
    </lineage>
</organism>
<feature type="coiled-coil region" evidence="1">
    <location>
        <begin position="267"/>
        <end position="294"/>
    </location>
</feature>
<dbReference type="PANTHER" id="PTHR45615">
    <property type="entry name" value="MYOSIN HEAVY CHAIN, NON-MUSCLE"/>
    <property type="match status" value="1"/>
</dbReference>
<dbReference type="GO" id="GO:0031032">
    <property type="term" value="P:actomyosin structure organization"/>
    <property type="evidence" value="ECO:0007669"/>
    <property type="project" value="TreeGrafter"/>
</dbReference>
<evidence type="ECO:0000313" key="2">
    <source>
        <dbReference type="EMBL" id="KAK0302173.1"/>
    </source>
</evidence>
<proteinExistence type="predicted"/>
<dbReference type="GO" id="GO:0005737">
    <property type="term" value="C:cytoplasm"/>
    <property type="evidence" value="ECO:0007669"/>
    <property type="project" value="TreeGrafter"/>
</dbReference>
<dbReference type="GO" id="GO:0051015">
    <property type="term" value="F:actin filament binding"/>
    <property type="evidence" value="ECO:0007669"/>
    <property type="project" value="TreeGrafter"/>
</dbReference>
<gene>
    <name evidence="2" type="ORF">LTR82_017970</name>
</gene>
<evidence type="ECO:0000313" key="3">
    <source>
        <dbReference type="Proteomes" id="UP001168146"/>
    </source>
</evidence>
<protein>
    <submittedName>
        <fullName evidence="2">Uncharacterized protein</fullName>
    </submittedName>
</protein>
<accession>A0AAN6J3T9</accession>
<name>A0AAN6J3T9_9PEZI</name>
<dbReference type="GO" id="GO:0032982">
    <property type="term" value="C:myosin filament"/>
    <property type="evidence" value="ECO:0007669"/>
    <property type="project" value="TreeGrafter"/>
</dbReference>
<sequence>MVPSLYTFFEDLKYLEPAAKIIRKLLPPGEKRSLRSSLSAHYFAPKRNKFEFPEGEFHTLPSHIGNFESGYHQLWLFALRNFPEMINMSPRKEPTRSKPLIVEPSTIVWRKLSQLAVQLGFRTATVESLCAATDQESSVRVIKHLGYDAAHNHSILTDLTEVLSKLRKTPTGSPAPSFVSDAELSLERRCGRPFEGDHFKDKNQLFLPSVYKKDVGTGHDITTMFCKRHMVRTFLGIAENAHIRVEPTSLEVPEQSSYNGIPHQYACSDLSTRRDTAERELAAYAKEKANAIRTVAIKESEILALRERLLQTQCLASQQQSAYTSCLADREQLVMDHEIQLAESSANYKFRHNEQEAFRRSNNHLLFKLRQLQGQHEQMEACTTKRIAGVELDNGRFREERNAHESREAGLNRVVLDLQNQIAIADEQAKSLEAKLSDAERQIAVCRFDAEGNQRRLQIELEDSKRACTDATQSQLKIAEELEVYRCDAEENQRRLQIELKNLKRACTDDAQSQSQLVEELELQISSQKGLKRDLLQAHTEATAYSEEAEKKQRQLQTKLQDSERACTDATQSRLQLAEKLELQLSAQKGLERELLEACEEATESRVAKNVAEKHYTECRAIVEAGAEGLDSARSEIIRLEERVWDLTTVNEKHAHTKELATLENQQEKPLDQIYSKIKGGKPFPKLRICHLVDNMVDERTVIVPDFWAEELVRAMKLCNPISLNTTAYLIGHPPKRIAPSQLEESEKSSRAQKEAFLKDHWILHGTLTICPLEDVEAVVSKSMTHEHTILQQSLASATASTSLNKFLRRGISWRTEKVNSTGIRIYDW</sequence>
<dbReference type="PANTHER" id="PTHR45615:SF36">
    <property type="entry name" value="MYOSIN HEAVY CHAIN-LIKE, ISOFORM B-RELATED"/>
    <property type="match status" value="1"/>
</dbReference>
<dbReference type="Pfam" id="PF12520">
    <property type="entry name" value="DUF3723"/>
    <property type="match status" value="1"/>
</dbReference>
<comment type="caution">
    <text evidence="2">The sequence shown here is derived from an EMBL/GenBank/DDBJ whole genome shotgun (WGS) entry which is preliminary data.</text>
</comment>
<evidence type="ECO:0000256" key="1">
    <source>
        <dbReference type="SAM" id="Coils"/>
    </source>
</evidence>
<dbReference type="InterPro" id="IPR022198">
    <property type="entry name" value="DUF3723"/>
</dbReference>
<feature type="coiled-coil region" evidence="1">
    <location>
        <begin position="415"/>
        <end position="442"/>
    </location>
</feature>
<dbReference type="EMBL" id="JASUXU010000209">
    <property type="protein sequence ID" value="KAK0302173.1"/>
    <property type="molecule type" value="Genomic_DNA"/>
</dbReference>
<dbReference type="AlphaFoldDB" id="A0AAN6J3T9"/>
<keyword evidence="1" id="KW-0175">Coiled coil</keyword>